<dbReference type="EMBL" id="SNRW01007291">
    <property type="protein sequence ID" value="KAA6381505.1"/>
    <property type="molecule type" value="Genomic_DNA"/>
</dbReference>
<dbReference type="Proteomes" id="UP000324800">
    <property type="component" value="Unassembled WGS sequence"/>
</dbReference>
<accession>A0A5J4VGB1</accession>
<protein>
    <submittedName>
        <fullName evidence="2">Uncharacterized protein</fullName>
    </submittedName>
</protein>
<dbReference type="OrthoDB" id="7699712at2759"/>
<organism evidence="2 3">
    <name type="scientific">Streblomastix strix</name>
    <dbReference type="NCBI Taxonomy" id="222440"/>
    <lineage>
        <taxon>Eukaryota</taxon>
        <taxon>Metamonada</taxon>
        <taxon>Preaxostyla</taxon>
        <taxon>Oxymonadida</taxon>
        <taxon>Streblomastigidae</taxon>
        <taxon>Streblomastix</taxon>
    </lineage>
</organism>
<gene>
    <name evidence="2" type="ORF">EZS28_022969</name>
</gene>
<evidence type="ECO:0000313" key="2">
    <source>
        <dbReference type="EMBL" id="KAA6381505.1"/>
    </source>
</evidence>
<feature type="compositionally biased region" description="Basic residues" evidence="1">
    <location>
        <begin position="77"/>
        <end position="87"/>
    </location>
</feature>
<sequence length="449" mass="53007">MKQKSASNNRKTRNLDPDYSPPRSQKRDSRRIKQTIERRKLQIKGEDFSTDMSSDELESNNRLISTTLHQSTAKIHVNNKRTRRNSNRRSQSNMEEGTPMDSSSYHSPFSSSEEDQRRKFRSNDNSSTMARTYIVYRTGKRKCSILYAWLQQRNSGTGNIVNQEEYETPSRQDLLFFEESKARKGRRFARKILRILNVSKGAIDMILYGQRYNTQRRYYYAMEKLKKQTQINHYTIIDSLTMNSHIIITEVLAQFTSLHTSTSSALQFFNGLSSMLSPIFNVNLKNGLMLQFTRKAISVYMIVKAKYEDTWNVLILFDYWREKRSNRNLTNIELQTKHISLLMTICSLRRAEIEGISLGHSKICKKLPRKTYDYNRKQSLDFTHTNFQRQQIKMCVQDQHFSIGQKELITNTIDPSEIINIEHQSEMKTKLYQQQKVKSHLYQRNYQAR</sequence>
<feature type="compositionally biased region" description="Polar residues" evidence="1">
    <location>
        <begin position="60"/>
        <end position="73"/>
    </location>
</feature>
<feature type="region of interest" description="Disordered" evidence="1">
    <location>
        <begin position="1"/>
        <end position="124"/>
    </location>
</feature>
<evidence type="ECO:0000313" key="3">
    <source>
        <dbReference type="Proteomes" id="UP000324800"/>
    </source>
</evidence>
<proteinExistence type="predicted"/>
<feature type="compositionally biased region" description="Low complexity" evidence="1">
    <location>
        <begin position="102"/>
        <end position="111"/>
    </location>
</feature>
<feature type="compositionally biased region" description="Basic and acidic residues" evidence="1">
    <location>
        <begin position="34"/>
        <end position="47"/>
    </location>
</feature>
<comment type="caution">
    <text evidence="2">The sequence shown here is derived from an EMBL/GenBank/DDBJ whole genome shotgun (WGS) entry which is preliminary data.</text>
</comment>
<reference evidence="2 3" key="1">
    <citation type="submission" date="2019-03" db="EMBL/GenBank/DDBJ databases">
        <title>Single cell metagenomics reveals metabolic interactions within the superorganism composed of flagellate Streblomastix strix and complex community of Bacteroidetes bacteria on its surface.</title>
        <authorList>
            <person name="Treitli S.C."/>
            <person name="Kolisko M."/>
            <person name="Husnik F."/>
            <person name="Keeling P."/>
            <person name="Hampl V."/>
        </authorList>
    </citation>
    <scope>NUCLEOTIDE SEQUENCE [LARGE SCALE GENOMIC DNA]</scope>
    <source>
        <strain evidence="2">ST1C</strain>
    </source>
</reference>
<dbReference type="AlphaFoldDB" id="A0A5J4VGB1"/>
<name>A0A5J4VGB1_9EUKA</name>
<evidence type="ECO:0000256" key="1">
    <source>
        <dbReference type="SAM" id="MobiDB-lite"/>
    </source>
</evidence>